<dbReference type="PROSITE" id="PS51352">
    <property type="entry name" value="THIOREDOXIN_2"/>
    <property type="match status" value="1"/>
</dbReference>
<dbReference type="GO" id="GO:0016209">
    <property type="term" value="F:antioxidant activity"/>
    <property type="evidence" value="ECO:0007669"/>
    <property type="project" value="InterPro"/>
</dbReference>
<gene>
    <name evidence="2" type="ORF">UFOPK3461_00379</name>
</gene>
<evidence type="ECO:0000259" key="1">
    <source>
        <dbReference type="PROSITE" id="PS51352"/>
    </source>
</evidence>
<feature type="domain" description="Thioredoxin" evidence="1">
    <location>
        <begin position="10"/>
        <end position="173"/>
    </location>
</feature>
<dbReference type="EMBL" id="CAFBLW010000019">
    <property type="protein sequence ID" value="CAB4871954.1"/>
    <property type="molecule type" value="Genomic_DNA"/>
</dbReference>
<dbReference type="PANTHER" id="PTHR42852">
    <property type="entry name" value="THIOL:DISULFIDE INTERCHANGE PROTEIN DSBE"/>
    <property type="match status" value="1"/>
</dbReference>
<dbReference type="SUPFAM" id="SSF52833">
    <property type="entry name" value="Thioredoxin-like"/>
    <property type="match status" value="1"/>
</dbReference>
<dbReference type="InterPro" id="IPR000866">
    <property type="entry name" value="AhpC/TSA"/>
</dbReference>
<accession>A0A6J7DTI9</accession>
<name>A0A6J7DTI9_9ZZZZ</name>
<dbReference type="InterPro" id="IPR050553">
    <property type="entry name" value="Thioredoxin_ResA/DsbE_sf"/>
</dbReference>
<sequence>MKVLGALLLALTLTSCASANNESASGKVVPCGEITFEEKWVGGPMTDCLDGSKGIQLSALRGPMVINVWGSWCAPCEDEIPIFRDFYAKAKGKIELVGVDVEEAKAQDGRDFVISHGMTWPNLIDTKGNSRGYFGMGVPVTWFVGADGKAAYKKIGVIKSEAELIELTQKYLGVKI</sequence>
<proteinExistence type="predicted"/>
<dbReference type="AlphaFoldDB" id="A0A6J7DTI9"/>
<dbReference type="InterPro" id="IPR036249">
    <property type="entry name" value="Thioredoxin-like_sf"/>
</dbReference>
<dbReference type="InterPro" id="IPR017937">
    <property type="entry name" value="Thioredoxin_CS"/>
</dbReference>
<dbReference type="CDD" id="cd02966">
    <property type="entry name" value="TlpA_like_family"/>
    <property type="match status" value="1"/>
</dbReference>
<dbReference type="Pfam" id="PF00578">
    <property type="entry name" value="AhpC-TSA"/>
    <property type="match status" value="1"/>
</dbReference>
<reference evidence="2" key="1">
    <citation type="submission" date="2020-05" db="EMBL/GenBank/DDBJ databases">
        <authorList>
            <person name="Chiriac C."/>
            <person name="Salcher M."/>
            <person name="Ghai R."/>
            <person name="Kavagutti S V."/>
        </authorList>
    </citation>
    <scope>NUCLEOTIDE SEQUENCE</scope>
</reference>
<organism evidence="2">
    <name type="scientific">freshwater metagenome</name>
    <dbReference type="NCBI Taxonomy" id="449393"/>
    <lineage>
        <taxon>unclassified sequences</taxon>
        <taxon>metagenomes</taxon>
        <taxon>ecological metagenomes</taxon>
    </lineage>
</organism>
<evidence type="ECO:0000313" key="2">
    <source>
        <dbReference type="EMBL" id="CAB4871954.1"/>
    </source>
</evidence>
<dbReference type="Gene3D" id="3.40.30.10">
    <property type="entry name" value="Glutaredoxin"/>
    <property type="match status" value="1"/>
</dbReference>
<dbReference type="PROSITE" id="PS51257">
    <property type="entry name" value="PROKAR_LIPOPROTEIN"/>
    <property type="match status" value="1"/>
</dbReference>
<dbReference type="GO" id="GO:0016491">
    <property type="term" value="F:oxidoreductase activity"/>
    <property type="evidence" value="ECO:0007669"/>
    <property type="project" value="InterPro"/>
</dbReference>
<protein>
    <submittedName>
        <fullName evidence="2">Unannotated protein</fullName>
    </submittedName>
</protein>
<dbReference type="PANTHER" id="PTHR42852:SF13">
    <property type="entry name" value="PROTEIN DIPZ"/>
    <property type="match status" value="1"/>
</dbReference>
<dbReference type="PROSITE" id="PS00194">
    <property type="entry name" value="THIOREDOXIN_1"/>
    <property type="match status" value="1"/>
</dbReference>
<dbReference type="InterPro" id="IPR013766">
    <property type="entry name" value="Thioredoxin_domain"/>
</dbReference>